<comment type="pathway">
    <text evidence="5">Cofactor biosynthesis; coenzyme F420 biosynthesis.</text>
</comment>
<gene>
    <name evidence="6" type="primary">cofC</name>
    <name evidence="5" type="synonym">fbiD</name>
    <name evidence="6" type="ORF">CDO52_22350</name>
</gene>
<evidence type="ECO:0000313" key="7">
    <source>
        <dbReference type="Proteomes" id="UP000215005"/>
    </source>
</evidence>
<keyword evidence="3 5" id="KW-0547">Nucleotide-binding</keyword>
<comment type="catalytic activity">
    <reaction evidence="5">
        <text>phosphoenolpyruvate + GTP + H(+) = enolpyruvoyl-2-diphospho-5'-guanosine + diphosphate</text>
        <dbReference type="Rhea" id="RHEA:30519"/>
        <dbReference type="ChEBI" id="CHEBI:15378"/>
        <dbReference type="ChEBI" id="CHEBI:33019"/>
        <dbReference type="ChEBI" id="CHEBI:37565"/>
        <dbReference type="ChEBI" id="CHEBI:58702"/>
        <dbReference type="ChEBI" id="CHEBI:143701"/>
        <dbReference type="EC" id="2.7.7.105"/>
    </reaction>
</comment>
<evidence type="ECO:0000256" key="1">
    <source>
        <dbReference type="ARBA" id="ARBA00022679"/>
    </source>
</evidence>
<sequence length="225" mass="23122">MSVSTSRGGADHRWSLLVPVKRLVGAKTRLARLAGPHRGDLALAIACDTVMAAVECPEVASVFVVTDDARAAEALRDLGAHIIAGEPGTGLNPALVHGAAEAVRREPGQGLCALSADLPALRPAELGAVLAGAARHERAFLADAPGVGTTLYTAAPGADFAPAFEGASRRRHLGAGTVELTPADVPTVRRDVDTPEDLREAVDLGVGPHTAKLLDLVGLLDAPQR</sequence>
<keyword evidence="7" id="KW-1185">Reference proteome</keyword>
<feature type="binding site" evidence="5">
    <location>
        <position position="168"/>
    </location>
    <ligand>
        <name>phosphoenolpyruvate</name>
        <dbReference type="ChEBI" id="CHEBI:58702"/>
    </ligand>
</feature>
<dbReference type="HAMAP" id="MF_02114">
    <property type="entry name" value="CofC"/>
    <property type="match status" value="1"/>
</dbReference>
<dbReference type="AlphaFoldDB" id="A0A223SAL8"/>
<evidence type="ECO:0000256" key="2">
    <source>
        <dbReference type="ARBA" id="ARBA00022695"/>
    </source>
</evidence>
<organism evidence="6 7">
    <name type="scientific">Nocardiopsis gilva YIM 90087</name>
    <dbReference type="NCBI Taxonomy" id="1235441"/>
    <lineage>
        <taxon>Bacteria</taxon>
        <taxon>Bacillati</taxon>
        <taxon>Actinomycetota</taxon>
        <taxon>Actinomycetes</taxon>
        <taxon>Streptosporangiales</taxon>
        <taxon>Nocardiopsidaceae</taxon>
        <taxon>Nocardiopsis</taxon>
    </lineage>
</organism>
<dbReference type="EMBL" id="CP022753">
    <property type="protein sequence ID" value="ASU85167.1"/>
    <property type="molecule type" value="Genomic_DNA"/>
</dbReference>
<dbReference type="Gene3D" id="3.90.550.10">
    <property type="entry name" value="Spore Coat Polysaccharide Biosynthesis Protein SpsA, Chain A"/>
    <property type="match status" value="1"/>
</dbReference>
<keyword evidence="1 5" id="KW-0808">Transferase</keyword>
<dbReference type="PANTHER" id="PTHR40392:SF1">
    <property type="entry name" value="2-PHOSPHO-L-LACTATE GUANYLYLTRANSFERASE"/>
    <property type="match status" value="1"/>
</dbReference>
<dbReference type="Proteomes" id="UP000215005">
    <property type="component" value="Chromosome"/>
</dbReference>
<dbReference type="InterPro" id="IPR029044">
    <property type="entry name" value="Nucleotide-diphossugar_trans"/>
</dbReference>
<dbReference type="SUPFAM" id="SSF53448">
    <property type="entry name" value="Nucleotide-diphospho-sugar transferases"/>
    <property type="match status" value="1"/>
</dbReference>
<dbReference type="EC" id="2.7.7.105" evidence="5"/>
<dbReference type="RefSeq" id="WP_017620348.1">
    <property type="nucleotide sequence ID" value="NZ_ANBG01000312.1"/>
</dbReference>
<dbReference type="GO" id="GO:0052645">
    <property type="term" value="P:F420-0 metabolic process"/>
    <property type="evidence" value="ECO:0007669"/>
    <property type="project" value="UniProtKB-UniRule"/>
</dbReference>
<dbReference type="InterPro" id="IPR002835">
    <property type="entry name" value="CofC"/>
</dbReference>
<feature type="binding site" evidence="5">
    <location>
        <position position="149"/>
    </location>
    <ligand>
        <name>phosphoenolpyruvate</name>
        <dbReference type="ChEBI" id="CHEBI:58702"/>
    </ligand>
</feature>
<evidence type="ECO:0000256" key="4">
    <source>
        <dbReference type="ARBA" id="ARBA00023134"/>
    </source>
</evidence>
<dbReference type="GO" id="GO:0005525">
    <property type="term" value="F:GTP binding"/>
    <property type="evidence" value="ECO:0007669"/>
    <property type="project" value="UniProtKB-KW"/>
</dbReference>
<dbReference type="UniPathway" id="UPA00071"/>
<comment type="function">
    <text evidence="5">Guanylyltransferase that catalyzes the activation of phosphoenolpyruvate (PEP) as enolpyruvoyl-2-diphospho-5'-guanosine, via the condensation of PEP with GTP. It is involved in the biosynthesis of coenzyme F420, a hydride carrier cofactor.</text>
</comment>
<evidence type="ECO:0000256" key="3">
    <source>
        <dbReference type="ARBA" id="ARBA00022741"/>
    </source>
</evidence>
<comment type="caution">
    <text evidence="5">Lacks conserved residue(s) required for the propagation of feature annotation.</text>
</comment>
<protein>
    <recommendedName>
        <fullName evidence="5">Phosphoenolpyruvate guanylyltransferase</fullName>
        <shortName evidence="5">PEP guanylyltransferase</shortName>
        <ecNumber evidence="5">2.7.7.105</ecNumber>
    </recommendedName>
</protein>
<proteinExistence type="inferred from homology"/>
<evidence type="ECO:0000313" key="6">
    <source>
        <dbReference type="EMBL" id="ASU85167.1"/>
    </source>
</evidence>
<dbReference type="NCBIfam" id="TIGR03552">
    <property type="entry name" value="F420_cofC"/>
    <property type="match status" value="1"/>
</dbReference>
<name>A0A223SAL8_9ACTN</name>
<keyword evidence="2 5" id="KW-0548">Nucleotidyltransferase</keyword>
<keyword evidence="4 5" id="KW-0342">GTP-binding</keyword>
<dbReference type="Pfam" id="PF01983">
    <property type="entry name" value="CofC"/>
    <property type="match status" value="1"/>
</dbReference>
<comment type="similarity">
    <text evidence="5">Belongs to the CofC family.</text>
</comment>
<accession>A0A223SAL8</accession>
<dbReference type="PANTHER" id="PTHR40392">
    <property type="entry name" value="2-PHOSPHO-L-LACTATE GUANYLYLTRANSFERASE"/>
    <property type="match status" value="1"/>
</dbReference>
<dbReference type="KEGG" id="ngv:CDO52_22350"/>
<reference evidence="6 7" key="1">
    <citation type="submission" date="2017-08" db="EMBL/GenBank/DDBJ databases">
        <title>The complete genome sequence of Nocardiopsis gilva YIM 90087.</title>
        <authorList>
            <person name="Yin M."/>
            <person name="Tang S."/>
        </authorList>
    </citation>
    <scope>NUCLEOTIDE SEQUENCE [LARGE SCALE GENOMIC DNA]</scope>
    <source>
        <strain evidence="6 7">YIM 90087</strain>
    </source>
</reference>
<dbReference type="GO" id="GO:0043814">
    <property type="term" value="F:phospholactate guanylyltransferase activity"/>
    <property type="evidence" value="ECO:0007669"/>
    <property type="project" value="InterPro"/>
</dbReference>
<evidence type="ECO:0000256" key="5">
    <source>
        <dbReference type="HAMAP-Rule" id="MF_02114"/>
    </source>
</evidence>